<dbReference type="Pfam" id="PF00188">
    <property type="entry name" value="CAP"/>
    <property type="match status" value="1"/>
</dbReference>
<reference evidence="3 4" key="1">
    <citation type="journal article" date="2016" name="Nat. Commun.">
        <title>Thousands of microbial genomes shed light on interconnected biogeochemical processes in an aquifer system.</title>
        <authorList>
            <person name="Anantharaman K."/>
            <person name="Brown C.T."/>
            <person name="Hug L.A."/>
            <person name="Sharon I."/>
            <person name="Castelle C.J."/>
            <person name="Probst A.J."/>
            <person name="Thomas B.C."/>
            <person name="Singh A."/>
            <person name="Wilkins M.J."/>
            <person name="Karaoz U."/>
            <person name="Brodie E.L."/>
            <person name="Williams K.H."/>
            <person name="Hubbard S.S."/>
            <person name="Banfield J.F."/>
        </authorList>
    </citation>
    <scope>NUCLEOTIDE SEQUENCE [LARGE SCALE GENOMIC DNA]</scope>
</reference>
<dbReference type="InterPro" id="IPR014044">
    <property type="entry name" value="CAP_dom"/>
</dbReference>
<keyword evidence="1" id="KW-0812">Transmembrane</keyword>
<accession>A0A1G2TI38</accession>
<dbReference type="InterPro" id="IPR035940">
    <property type="entry name" value="CAP_sf"/>
</dbReference>
<keyword evidence="1" id="KW-0472">Membrane</keyword>
<dbReference type="PANTHER" id="PTHR31157:SF1">
    <property type="entry name" value="SCP DOMAIN-CONTAINING PROTEIN"/>
    <property type="match status" value="1"/>
</dbReference>
<gene>
    <name evidence="3" type="ORF">A3C70_01755</name>
</gene>
<evidence type="ECO:0000256" key="1">
    <source>
        <dbReference type="SAM" id="Phobius"/>
    </source>
</evidence>
<dbReference type="Gene3D" id="3.40.33.10">
    <property type="entry name" value="CAP"/>
    <property type="match status" value="1"/>
</dbReference>
<dbReference type="PANTHER" id="PTHR31157">
    <property type="entry name" value="SCP DOMAIN-CONTAINING PROTEIN"/>
    <property type="match status" value="1"/>
</dbReference>
<feature type="transmembrane region" description="Helical" evidence="1">
    <location>
        <begin position="264"/>
        <end position="281"/>
    </location>
</feature>
<dbReference type="AlphaFoldDB" id="A0A1G2TI38"/>
<organism evidence="3 4">
    <name type="scientific">Candidatus Zambryskibacteria bacterium RIFCSPHIGHO2_02_FULL_43_14</name>
    <dbReference type="NCBI Taxonomy" id="1802748"/>
    <lineage>
        <taxon>Bacteria</taxon>
        <taxon>Candidatus Zambryskiibacteriota</taxon>
    </lineage>
</organism>
<sequence>MFRWFKKHFIPHEGNNHRPHFLHGPNARKIVLAVLALELILFVLPSITFFRGPDFLASVLPSVLNNLTNDKRASAHLNQLTTNLLLEQAAARKASDMASKGYFAHNSPEGVTPWYWLRVSGYLYDTAGENLAVNFTDSKDVTEAWMNSPAHRDNILRQGFTEIGTAAATGYYDGREAIFVVQYYARPSNIISVTNLVSTVIASSTAPATVAVASSTAVLGEVINSLSTSPKRNTDFALLGILGVVVLALVINLITKTREKHPDLITNGLAVIVIIITIYLSNNYLFSTYPTVPLGQALISEITFN</sequence>
<keyword evidence="1" id="KW-1133">Transmembrane helix</keyword>
<protein>
    <recommendedName>
        <fullName evidence="2">SCP domain-containing protein</fullName>
    </recommendedName>
</protein>
<proteinExistence type="predicted"/>
<dbReference type="Proteomes" id="UP000178175">
    <property type="component" value="Unassembled WGS sequence"/>
</dbReference>
<feature type="transmembrane region" description="Helical" evidence="1">
    <location>
        <begin position="236"/>
        <end position="255"/>
    </location>
</feature>
<evidence type="ECO:0000313" key="3">
    <source>
        <dbReference type="EMBL" id="OHA96965.1"/>
    </source>
</evidence>
<feature type="transmembrane region" description="Helical" evidence="1">
    <location>
        <begin position="30"/>
        <end position="50"/>
    </location>
</feature>
<dbReference type="CDD" id="cd05379">
    <property type="entry name" value="CAP_bacterial"/>
    <property type="match status" value="1"/>
</dbReference>
<dbReference type="SUPFAM" id="SSF55797">
    <property type="entry name" value="PR-1-like"/>
    <property type="match status" value="1"/>
</dbReference>
<comment type="caution">
    <text evidence="3">The sequence shown here is derived from an EMBL/GenBank/DDBJ whole genome shotgun (WGS) entry which is preliminary data.</text>
</comment>
<evidence type="ECO:0000313" key="4">
    <source>
        <dbReference type="Proteomes" id="UP000178175"/>
    </source>
</evidence>
<name>A0A1G2TI38_9BACT</name>
<evidence type="ECO:0000259" key="2">
    <source>
        <dbReference type="Pfam" id="PF00188"/>
    </source>
</evidence>
<feature type="domain" description="SCP" evidence="2">
    <location>
        <begin position="66"/>
        <end position="184"/>
    </location>
</feature>
<dbReference type="EMBL" id="MHVR01000003">
    <property type="protein sequence ID" value="OHA96965.1"/>
    <property type="molecule type" value="Genomic_DNA"/>
</dbReference>